<comment type="caution">
    <text evidence="1">The sequence shown here is derived from an EMBL/GenBank/DDBJ whole genome shotgun (WGS) entry which is preliminary data.</text>
</comment>
<protein>
    <submittedName>
        <fullName evidence="1">Uncharacterized protein</fullName>
    </submittedName>
</protein>
<proteinExistence type="predicted"/>
<evidence type="ECO:0000313" key="1">
    <source>
        <dbReference type="EMBL" id="GCE95082.1"/>
    </source>
</evidence>
<evidence type="ECO:0000313" key="2">
    <source>
        <dbReference type="Proteomes" id="UP000326169"/>
    </source>
</evidence>
<organism evidence="1 2">
    <name type="scientific">Limnospira platensis NIES-46</name>
    <dbReference type="NCBI Taxonomy" id="1236695"/>
    <lineage>
        <taxon>Bacteria</taxon>
        <taxon>Bacillati</taxon>
        <taxon>Cyanobacteriota</taxon>
        <taxon>Cyanophyceae</taxon>
        <taxon>Oscillatoriophycideae</taxon>
        <taxon>Oscillatoriales</taxon>
        <taxon>Sirenicapillariaceae</taxon>
        <taxon>Limnospira</taxon>
    </lineage>
</organism>
<sequence length="107" mass="12242">MKYFFLSEGWTIGRIWGIGGLWDVATQRRLPDLQKLDVCVSNDTDTEKMWLYRVEDEVLMLEVKPQWTEHPSTGIGQVVLTRLITADQVLDRLGIASTECRVQGGLF</sequence>
<dbReference type="Proteomes" id="UP000326169">
    <property type="component" value="Unassembled WGS sequence"/>
</dbReference>
<accession>A0A5M3T8Y9</accession>
<dbReference type="EMBL" id="BIMW01000122">
    <property type="protein sequence ID" value="GCE95082.1"/>
    <property type="molecule type" value="Genomic_DNA"/>
</dbReference>
<reference evidence="1 2" key="1">
    <citation type="journal article" date="2019" name="J Genomics">
        <title>The Draft Genome of a Hydrogen-producing Cyanobacterium, Arthrospira platensis NIES-46.</title>
        <authorList>
            <person name="Suzuki S."/>
            <person name="Yamaguchi H."/>
            <person name="Kawachi M."/>
        </authorList>
    </citation>
    <scope>NUCLEOTIDE SEQUENCE [LARGE SCALE GENOMIC DNA]</scope>
    <source>
        <strain evidence="1 2">NIES-46</strain>
    </source>
</reference>
<name>A0A5M3T8Y9_LIMPL</name>
<gene>
    <name evidence="1" type="ORF">NIES46_31430</name>
</gene>
<dbReference type="GeneID" id="301683948"/>
<dbReference type="RefSeq" id="WP_006619123.1">
    <property type="nucleotide sequence ID" value="NZ_BIMW01000122.1"/>
</dbReference>
<keyword evidence="2" id="KW-1185">Reference proteome</keyword>